<dbReference type="EMBL" id="CP033896">
    <property type="protein sequence ID" value="AZA12629.1"/>
    <property type="molecule type" value="Genomic_DNA"/>
</dbReference>
<reference evidence="1 2" key="1">
    <citation type="submission" date="2018-11" db="EMBL/GenBank/DDBJ databases">
        <authorList>
            <person name="Kleinhagauer T."/>
            <person name="Glaeser S.P."/>
            <person name="Spergser J."/>
            <person name="Ruckert C."/>
            <person name="Kaempfer P."/>
            <person name="Busse H.-J."/>
        </authorList>
    </citation>
    <scope>NUCLEOTIDE SEQUENCE [LARGE SCALE GENOMIC DNA]</scope>
    <source>
        <strain evidence="1 2">200CH</strain>
    </source>
</reference>
<organism evidence="1 2">
    <name type="scientific">Corynebacterium choanae</name>
    <dbReference type="NCBI Taxonomy" id="1862358"/>
    <lineage>
        <taxon>Bacteria</taxon>
        <taxon>Bacillati</taxon>
        <taxon>Actinomycetota</taxon>
        <taxon>Actinomycetes</taxon>
        <taxon>Mycobacteriales</taxon>
        <taxon>Corynebacteriaceae</taxon>
        <taxon>Corynebacterium</taxon>
    </lineage>
</organism>
<evidence type="ECO:0000313" key="2">
    <source>
        <dbReference type="Proteomes" id="UP000269019"/>
    </source>
</evidence>
<gene>
    <name evidence="1" type="ORF">CCHOA_01005</name>
</gene>
<dbReference type="AlphaFoldDB" id="A0A3G6J3W9"/>
<dbReference type="Proteomes" id="UP000269019">
    <property type="component" value="Chromosome"/>
</dbReference>
<protein>
    <submittedName>
        <fullName evidence="1">Uncharacterized protein</fullName>
    </submittedName>
</protein>
<evidence type="ECO:0000313" key="1">
    <source>
        <dbReference type="EMBL" id="AZA12629.1"/>
    </source>
</evidence>
<keyword evidence="2" id="KW-1185">Reference proteome</keyword>
<name>A0A3G6J3W9_9CORY</name>
<accession>A0A3G6J3W9</accession>
<sequence length="183" mass="20274">MPLLTIISLYLPSWEFLMHKRLLSIVVTAGIAVSATIAPASALTVDKGTVQQQVQRALEAKCEALPNAPYVGALIKWIMPGEGEEKKTVDELKAILDTKFDEKAAYKKLITDRKNARVQIKEEDVPGLREFMIASVLVRAVECGWVADPENKIPTIKQELDKQVEKNNSWSSIFESFSSGLSS</sequence>
<dbReference type="KEGG" id="ccho:CCHOA_01005"/>
<proteinExistence type="predicted"/>